<dbReference type="EMBL" id="SDMP01000010">
    <property type="protein sequence ID" value="RYR32474.1"/>
    <property type="molecule type" value="Genomic_DNA"/>
</dbReference>
<evidence type="ECO:0000313" key="3">
    <source>
        <dbReference type="EMBL" id="RYR32474.1"/>
    </source>
</evidence>
<evidence type="ECO:0000259" key="2">
    <source>
        <dbReference type="Pfam" id="PF00079"/>
    </source>
</evidence>
<dbReference type="Proteomes" id="UP000289738">
    <property type="component" value="Chromosome A10"/>
</dbReference>
<dbReference type="InterPro" id="IPR023796">
    <property type="entry name" value="Serpin_dom"/>
</dbReference>
<name>A0A445B1B4_ARAHY</name>
<dbReference type="Gene3D" id="3.30.497.10">
    <property type="entry name" value="Antithrombin, subunit I, domain 2"/>
    <property type="match status" value="1"/>
</dbReference>
<dbReference type="Pfam" id="PF00079">
    <property type="entry name" value="Serpin"/>
    <property type="match status" value="1"/>
</dbReference>
<reference evidence="3 4" key="1">
    <citation type="submission" date="2019-01" db="EMBL/GenBank/DDBJ databases">
        <title>Sequencing of cultivated peanut Arachis hypogaea provides insights into genome evolution and oil improvement.</title>
        <authorList>
            <person name="Chen X."/>
        </authorList>
    </citation>
    <scope>NUCLEOTIDE SEQUENCE [LARGE SCALE GENOMIC DNA]</scope>
    <source>
        <strain evidence="4">cv. Fuhuasheng</strain>
        <tissue evidence="3">Leaves</tissue>
    </source>
</reference>
<keyword evidence="4" id="KW-1185">Reference proteome</keyword>
<comment type="similarity">
    <text evidence="1">Belongs to the serpin family.</text>
</comment>
<accession>A0A445B1B4</accession>
<dbReference type="InterPro" id="IPR036186">
    <property type="entry name" value="Serpin_sf"/>
</dbReference>
<dbReference type="STRING" id="3818.A0A445B1B4"/>
<evidence type="ECO:0000313" key="4">
    <source>
        <dbReference type="Proteomes" id="UP000289738"/>
    </source>
</evidence>
<comment type="caution">
    <text evidence="3">The sequence shown here is derived from an EMBL/GenBank/DDBJ whole genome shotgun (WGS) entry which is preliminary data.</text>
</comment>
<gene>
    <name evidence="3" type="ORF">Ahy_A10g047037</name>
</gene>
<organism evidence="3 4">
    <name type="scientific">Arachis hypogaea</name>
    <name type="common">Peanut</name>
    <dbReference type="NCBI Taxonomy" id="3818"/>
    <lineage>
        <taxon>Eukaryota</taxon>
        <taxon>Viridiplantae</taxon>
        <taxon>Streptophyta</taxon>
        <taxon>Embryophyta</taxon>
        <taxon>Tracheophyta</taxon>
        <taxon>Spermatophyta</taxon>
        <taxon>Magnoliopsida</taxon>
        <taxon>eudicotyledons</taxon>
        <taxon>Gunneridae</taxon>
        <taxon>Pentapetalae</taxon>
        <taxon>rosids</taxon>
        <taxon>fabids</taxon>
        <taxon>Fabales</taxon>
        <taxon>Fabaceae</taxon>
        <taxon>Papilionoideae</taxon>
        <taxon>50 kb inversion clade</taxon>
        <taxon>dalbergioids sensu lato</taxon>
        <taxon>Dalbergieae</taxon>
        <taxon>Pterocarpus clade</taxon>
        <taxon>Arachis</taxon>
    </lineage>
</organism>
<feature type="domain" description="Serpin" evidence="2">
    <location>
        <begin position="59"/>
        <end position="126"/>
    </location>
</feature>
<dbReference type="InterPro" id="IPR042178">
    <property type="entry name" value="Serpin_sf_1"/>
</dbReference>
<evidence type="ECO:0000256" key="1">
    <source>
        <dbReference type="ARBA" id="ARBA00009500"/>
    </source>
</evidence>
<proteinExistence type="inferred from homology"/>
<protein>
    <recommendedName>
        <fullName evidence="2">Serpin domain-containing protein</fullName>
    </recommendedName>
</protein>
<sequence>MLANQEGSCKSLTTLQRKRRLQERCLFAFVHQTPSWHCCRRVQRSGLRRTPLVPLQSESINDLNSVATQLLSSVLVDCSSSGGPLHSYVNGVWVDKSLSLKPSFSQILENTYKSTLISLDFTNNGEIAK</sequence>
<dbReference type="SUPFAM" id="SSF56574">
    <property type="entry name" value="Serpins"/>
    <property type="match status" value="1"/>
</dbReference>
<dbReference type="AlphaFoldDB" id="A0A445B1B4"/>